<dbReference type="PROSITE" id="PS00061">
    <property type="entry name" value="ADH_SHORT"/>
    <property type="match status" value="1"/>
</dbReference>
<comment type="caution">
    <text evidence="6">The sequence shown here is derived from an EMBL/GenBank/DDBJ whole genome shotgun (WGS) entry which is preliminary data.</text>
</comment>
<name>A0AAP0IZ41_9MAGN</name>
<gene>
    <name evidence="6" type="ORF">Sjap_013024</name>
</gene>
<dbReference type="InterPro" id="IPR002347">
    <property type="entry name" value="SDR_fam"/>
</dbReference>
<evidence type="ECO:0000259" key="5">
    <source>
        <dbReference type="SMART" id="SM00822"/>
    </source>
</evidence>
<dbReference type="Gene3D" id="3.40.50.720">
    <property type="entry name" value="NAD(P)-binding Rossmann-like Domain"/>
    <property type="match status" value="1"/>
</dbReference>
<dbReference type="InterPro" id="IPR057326">
    <property type="entry name" value="KR_dom"/>
</dbReference>
<comment type="similarity">
    <text evidence="1">Belongs to the short-chain dehydrogenases/reductases (SDR) family.</text>
</comment>
<dbReference type="InterPro" id="IPR020904">
    <property type="entry name" value="Sc_DH/Rdtase_CS"/>
</dbReference>
<evidence type="ECO:0000313" key="7">
    <source>
        <dbReference type="Proteomes" id="UP001417504"/>
    </source>
</evidence>
<evidence type="ECO:0000313" key="6">
    <source>
        <dbReference type="EMBL" id="KAK9123422.1"/>
    </source>
</evidence>
<organism evidence="6 7">
    <name type="scientific">Stephania japonica</name>
    <dbReference type="NCBI Taxonomy" id="461633"/>
    <lineage>
        <taxon>Eukaryota</taxon>
        <taxon>Viridiplantae</taxon>
        <taxon>Streptophyta</taxon>
        <taxon>Embryophyta</taxon>
        <taxon>Tracheophyta</taxon>
        <taxon>Spermatophyta</taxon>
        <taxon>Magnoliopsida</taxon>
        <taxon>Ranunculales</taxon>
        <taxon>Menispermaceae</taxon>
        <taxon>Menispermoideae</taxon>
        <taxon>Cissampelideae</taxon>
        <taxon>Stephania</taxon>
    </lineage>
</organism>
<dbReference type="InterPro" id="IPR036291">
    <property type="entry name" value="NAD(P)-bd_dom_sf"/>
</dbReference>
<dbReference type="Proteomes" id="UP001417504">
    <property type="component" value="Unassembled WGS sequence"/>
</dbReference>
<dbReference type="CDD" id="cd05362">
    <property type="entry name" value="THN_reductase-like_SDR_c"/>
    <property type="match status" value="1"/>
</dbReference>
<dbReference type="GO" id="GO:0120529">
    <property type="term" value="F:secoisolariciresinol dehydrogenase activity"/>
    <property type="evidence" value="ECO:0007669"/>
    <property type="project" value="UniProtKB-EC"/>
</dbReference>
<accession>A0AAP0IZ41</accession>
<dbReference type="SUPFAM" id="SSF51735">
    <property type="entry name" value="NAD(P)-binding Rossmann-fold domains"/>
    <property type="match status" value="1"/>
</dbReference>
<keyword evidence="2" id="KW-0560">Oxidoreductase</keyword>
<dbReference type="PANTHER" id="PTHR48107">
    <property type="entry name" value="NADPH-DEPENDENT ALDEHYDE REDUCTASE-LIKE PROTEIN, CHLOROPLASTIC-RELATED"/>
    <property type="match status" value="1"/>
</dbReference>
<feature type="domain" description="Ketoreductase" evidence="5">
    <location>
        <begin position="24"/>
        <end position="215"/>
    </location>
</feature>
<dbReference type="PRINTS" id="PR00081">
    <property type="entry name" value="GDHRDH"/>
</dbReference>
<dbReference type="PRINTS" id="PR00080">
    <property type="entry name" value="SDRFAMILY"/>
</dbReference>
<dbReference type="PANTHER" id="PTHR48107:SF29">
    <property type="entry name" value="ENOYL-(ACYL CARRIER) REDUCTASE"/>
    <property type="match status" value="1"/>
</dbReference>
<evidence type="ECO:0000256" key="1">
    <source>
        <dbReference type="ARBA" id="ARBA00006484"/>
    </source>
</evidence>
<dbReference type="GO" id="GO:0009807">
    <property type="term" value="P:lignan biosynthetic process"/>
    <property type="evidence" value="ECO:0007669"/>
    <property type="project" value="UniProtKB-ARBA"/>
</dbReference>
<protein>
    <recommendedName>
        <fullName evidence="4">Secoisolariciresinol dehydrogenase</fullName>
        <ecNumber evidence="3">1.1.1.331</ecNumber>
    </recommendedName>
</protein>
<dbReference type="SMART" id="SM00822">
    <property type="entry name" value="PKS_KR"/>
    <property type="match status" value="1"/>
</dbReference>
<dbReference type="Pfam" id="PF13561">
    <property type="entry name" value="adh_short_C2"/>
    <property type="match status" value="1"/>
</dbReference>
<dbReference type="FunFam" id="3.40.50.720:FF:000084">
    <property type="entry name" value="Short-chain dehydrogenase reductase"/>
    <property type="match status" value="1"/>
</dbReference>
<dbReference type="EC" id="1.1.1.331" evidence="3"/>
<evidence type="ECO:0000256" key="2">
    <source>
        <dbReference type="ARBA" id="ARBA00023002"/>
    </source>
</evidence>
<reference evidence="6 7" key="1">
    <citation type="submission" date="2024-01" db="EMBL/GenBank/DDBJ databases">
        <title>Genome assemblies of Stephania.</title>
        <authorList>
            <person name="Yang L."/>
        </authorList>
    </citation>
    <scope>NUCLEOTIDE SEQUENCE [LARGE SCALE GENOMIC DNA]</scope>
    <source>
        <strain evidence="6">QJT</strain>
        <tissue evidence="6">Leaf</tissue>
    </source>
</reference>
<evidence type="ECO:0000256" key="4">
    <source>
        <dbReference type="ARBA" id="ARBA00071098"/>
    </source>
</evidence>
<evidence type="ECO:0000256" key="3">
    <source>
        <dbReference type="ARBA" id="ARBA00066949"/>
    </source>
</evidence>
<keyword evidence="7" id="KW-1185">Reference proteome</keyword>
<sequence length="274" mass="28753">MASTTTLTPDVHVSPSAALPLQNRVAIVTGASRGIGRAIALHLASMGANLIINYASNSAQAQLLADQINSSSSSSPHPRAIPVQADVSDPIQVKSLFDRAEQAFPTHRVDILVNSAGIADPNHSTILQTTTEEFDRIFAVNTRGAFLVAREAANRVTRGGGGRIILLTSSLVASLKANAGPYAASKAAVEAMAKILAKEMKGTLVTVNCVAPGPIATDLLMEGRSEGDLERMVKECPHNRLGQPEDVAPLVGFLASDESEWVNGQVIRVNGGYV</sequence>
<dbReference type="AlphaFoldDB" id="A0AAP0IZ41"/>
<dbReference type="EMBL" id="JBBNAE010000005">
    <property type="protein sequence ID" value="KAK9123422.1"/>
    <property type="molecule type" value="Genomic_DNA"/>
</dbReference>
<proteinExistence type="inferred from homology"/>